<dbReference type="PANTHER" id="PTHR30153:SF2">
    <property type="entry name" value="REPLICATIVE DNA HELICASE"/>
    <property type="match status" value="1"/>
</dbReference>
<organism evidence="2 3">
    <name type="scientific">Nocardioides glacieisoli</name>
    <dbReference type="NCBI Taxonomy" id="1168730"/>
    <lineage>
        <taxon>Bacteria</taxon>
        <taxon>Bacillati</taxon>
        <taxon>Actinomycetota</taxon>
        <taxon>Actinomycetes</taxon>
        <taxon>Propionibacteriales</taxon>
        <taxon>Nocardioidaceae</taxon>
        <taxon>Nocardioides</taxon>
    </lineage>
</organism>
<dbReference type="EMBL" id="SDWS01000001">
    <property type="protein sequence ID" value="RYB96556.1"/>
    <property type="molecule type" value="Genomic_DNA"/>
</dbReference>
<comment type="caution">
    <text evidence="2">The sequence shown here is derived from an EMBL/GenBank/DDBJ whole genome shotgun (WGS) entry which is preliminary data.</text>
</comment>
<dbReference type="InterPro" id="IPR007694">
    <property type="entry name" value="DNA_helicase_DnaB-like_C"/>
</dbReference>
<dbReference type="GO" id="GO:0005829">
    <property type="term" value="C:cytosol"/>
    <property type="evidence" value="ECO:0007669"/>
    <property type="project" value="TreeGrafter"/>
</dbReference>
<dbReference type="OrthoDB" id="4836904at2"/>
<dbReference type="Pfam" id="PF03796">
    <property type="entry name" value="DnaB_C"/>
    <property type="match status" value="1"/>
</dbReference>
<dbReference type="GO" id="GO:0006260">
    <property type="term" value="P:DNA replication"/>
    <property type="evidence" value="ECO:0007669"/>
    <property type="project" value="InterPro"/>
</dbReference>
<dbReference type="SUPFAM" id="SSF52540">
    <property type="entry name" value="P-loop containing nucleoside triphosphate hydrolases"/>
    <property type="match status" value="1"/>
</dbReference>
<dbReference type="PROSITE" id="PS51199">
    <property type="entry name" value="SF4_HELICASE"/>
    <property type="match status" value="1"/>
</dbReference>
<feature type="domain" description="SF4 helicase" evidence="1">
    <location>
        <begin position="23"/>
        <end position="333"/>
    </location>
</feature>
<keyword evidence="2" id="KW-0067">ATP-binding</keyword>
<keyword evidence="3" id="KW-1185">Reference proteome</keyword>
<dbReference type="Pfam" id="PF06745">
    <property type="entry name" value="ATPase"/>
    <property type="match status" value="1"/>
</dbReference>
<evidence type="ECO:0000313" key="2">
    <source>
        <dbReference type="EMBL" id="RYB96556.1"/>
    </source>
</evidence>
<proteinExistence type="predicted"/>
<gene>
    <name evidence="2" type="ORF">EUA06_03025</name>
</gene>
<protein>
    <submittedName>
        <fullName evidence="2">Helicase DnaB</fullName>
    </submittedName>
</protein>
<keyword evidence="2" id="KW-0547">Nucleotide-binding</keyword>
<dbReference type="GO" id="GO:0005524">
    <property type="term" value="F:ATP binding"/>
    <property type="evidence" value="ECO:0007669"/>
    <property type="project" value="InterPro"/>
</dbReference>
<reference evidence="2 3" key="1">
    <citation type="submission" date="2019-01" db="EMBL/GenBank/DDBJ databases">
        <title>Novel species of Nocardioides.</title>
        <authorList>
            <person name="Liu Q."/>
            <person name="Xin Y.-H."/>
        </authorList>
    </citation>
    <scope>NUCLEOTIDE SEQUENCE [LARGE SCALE GENOMIC DNA]</scope>
    <source>
        <strain evidence="2 3">HLT3-15</strain>
    </source>
</reference>
<evidence type="ECO:0000259" key="1">
    <source>
        <dbReference type="PROSITE" id="PS51199"/>
    </source>
</evidence>
<dbReference type="Gene3D" id="3.40.50.300">
    <property type="entry name" value="P-loop containing nucleotide triphosphate hydrolases"/>
    <property type="match status" value="1"/>
</dbReference>
<sequence>MVDPKLTLASDVLERVDRRLLDPESAAPLWPTGFPLLDEALDGGLRAGTLNLLAGAQGEGKTTLVLQIARCSARSGRPVVFVSFELEAETLLQKCISAEAAEAAEAAKAAETAEFSSLSTPVSVRQVRAAFEESDTLAGGLPERLAVHDGGIDALTAVSRYAGWLYIYRSTATATTLDVIAGAVKDVLVEHGVAPLVVIDYLQKVCTPDHLGEEEKVTRITEGLKDLSIEFECPVLAISASDRAGLEPGTRMRARNMRGSTALAYEADVVMIMSNKADVVARHHLMYGANNGEHFKDWSVVTIEKNRSGYSGGEVEFRKHLDCGRFDANGQIVTEKLVDERVYTE</sequence>
<dbReference type="InterPro" id="IPR027417">
    <property type="entry name" value="P-loop_NTPase"/>
</dbReference>
<dbReference type="PANTHER" id="PTHR30153">
    <property type="entry name" value="REPLICATIVE DNA HELICASE DNAB"/>
    <property type="match status" value="1"/>
</dbReference>
<dbReference type="AlphaFoldDB" id="A0A4Q2S5E6"/>
<dbReference type="GO" id="GO:0003678">
    <property type="term" value="F:DNA helicase activity"/>
    <property type="evidence" value="ECO:0007669"/>
    <property type="project" value="InterPro"/>
</dbReference>
<dbReference type="InterPro" id="IPR014774">
    <property type="entry name" value="KaiC-like_dom"/>
</dbReference>
<name>A0A4Q2S5E6_9ACTN</name>
<accession>A0A4Q2S5E6</accession>
<evidence type="ECO:0000313" key="3">
    <source>
        <dbReference type="Proteomes" id="UP000291838"/>
    </source>
</evidence>
<dbReference type="Proteomes" id="UP000291838">
    <property type="component" value="Unassembled WGS sequence"/>
</dbReference>
<keyword evidence="2" id="KW-0378">Hydrolase</keyword>
<keyword evidence="2" id="KW-0347">Helicase</keyword>